<keyword evidence="2" id="KW-1133">Transmembrane helix</keyword>
<feature type="compositionally biased region" description="Low complexity" evidence="1">
    <location>
        <begin position="261"/>
        <end position="272"/>
    </location>
</feature>
<comment type="caution">
    <text evidence="3">The sequence shown here is derived from an EMBL/GenBank/DDBJ whole genome shotgun (WGS) entry which is preliminary data.</text>
</comment>
<feature type="region of interest" description="Disordered" evidence="1">
    <location>
        <begin position="261"/>
        <end position="317"/>
    </location>
</feature>
<feature type="region of interest" description="Disordered" evidence="1">
    <location>
        <begin position="1"/>
        <end position="67"/>
    </location>
</feature>
<proteinExistence type="predicted"/>
<dbReference type="InterPro" id="IPR039966">
    <property type="entry name" value="C553.12c"/>
</dbReference>
<evidence type="ECO:0000256" key="1">
    <source>
        <dbReference type="SAM" id="MobiDB-lite"/>
    </source>
</evidence>
<feature type="compositionally biased region" description="Polar residues" evidence="1">
    <location>
        <begin position="278"/>
        <end position="293"/>
    </location>
</feature>
<gene>
    <name evidence="3" type="ORF">BCR35DRAFT_198285</name>
</gene>
<dbReference type="AlphaFoldDB" id="A0A1Y2DM90"/>
<feature type="transmembrane region" description="Helical" evidence="2">
    <location>
        <begin position="469"/>
        <end position="494"/>
    </location>
</feature>
<accession>A0A1Y2DM90</accession>
<feature type="transmembrane region" description="Helical" evidence="2">
    <location>
        <begin position="533"/>
        <end position="551"/>
    </location>
</feature>
<dbReference type="EMBL" id="MCGR01000074">
    <property type="protein sequence ID" value="ORY60392.1"/>
    <property type="molecule type" value="Genomic_DNA"/>
</dbReference>
<sequence>MPLFQAFKTGPENDAAGWDDTPSYVPGRFHAHALPSGSATPSGLLSSRSSLQDGRPGSPNHLGGISTHFSPFSPAPAGLGRPQYRKGISRRARLLEAETDQPGLGGVNGRGLGEELEDERSWLLLRPGRKRVEGWLETWWRRWAVLVGVPCLFVWLWCSIPFPVSDPYVEEPPWHLPWPGEPPSNLSASALVRGGRTDGGLGVWVARSVVGMFGGKVEESGDGIEGLSRRRRRRRSNAELQQQDGKGAVWLHFLPDPSSTPLSSSEPSLAPSIFPTELSPSQHTSKHLPSSPKNGRDEDGTIELPPTTPSPPGEHDHDEDLPVDANFYFFLFVYYGVYLAVALVFITKLFDLYRLNWWPTSLGGTISYTLFWSLSLLVGFLLHFFDLDGLGRRSRHPSHPSQGAETFDWERKTTWVLLAFSAMTLPALACFIKLRADRRQSYRRSLTAAQKTFLERQLAQRMPRSYKRFLWFLLTLTLSLLALIIGQGFATVYLSTLPHNNVDGLVYVWSWIATCNVLNSASNWVLQRKVRSRALVFVFRFYYFLVYHIFYRNLFARLRSPDQAIFIQLLSSSFVIFWYPLSMSKTFHRFLKWSVGFDKEWEEYAEGVGTMLYLRNLSENVTMVAFLGWLTILHFGSNSSIYPFFAFDSDSGDPYTYRLTAAASLVIWATELGSSFVARMVIWWGYKMDVTNLGLDEFREHPELVVACIWASIHVLMDILLFLIKLNFR</sequence>
<keyword evidence="4" id="KW-1185">Reference proteome</keyword>
<name>A0A1Y2DM90_9BASI</name>
<dbReference type="PANTHER" id="PTHR40467">
    <property type="match status" value="1"/>
</dbReference>
<feature type="transmembrane region" description="Helical" evidence="2">
    <location>
        <begin position="327"/>
        <end position="350"/>
    </location>
</feature>
<protein>
    <submittedName>
        <fullName evidence="3">Uncharacterized protein</fullName>
    </submittedName>
</protein>
<organism evidence="3 4">
    <name type="scientific">Leucosporidium creatinivorum</name>
    <dbReference type="NCBI Taxonomy" id="106004"/>
    <lineage>
        <taxon>Eukaryota</taxon>
        <taxon>Fungi</taxon>
        <taxon>Dikarya</taxon>
        <taxon>Basidiomycota</taxon>
        <taxon>Pucciniomycotina</taxon>
        <taxon>Microbotryomycetes</taxon>
        <taxon>Leucosporidiales</taxon>
        <taxon>Leucosporidium</taxon>
    </lineage>
</organism>
<feature type="transmembrane region" description="Helical" evidence="2">
    <location>
        <begin position="704"/>
        <end position="724"/>
    </location>
</feature>
<feature type="transmembrane region" description="Helical" evidence="2">
    <location>
        <begin position="665"/>
        <end position="684"/>
    </location>
</feature>
<feature type="transmembrane region" description="Helical" evidence="2">
    <location>
        <begin position="362"/>
        <end position="385"/>
    </location>
</feature>
<feature type="transmembrane region" description="Helical" evidence="2">
    <location>
        <begin position="621"/>
        <end position="645"/>
    </location>
</feature>
<evidence type="ECO:0000313" key="3">
    <source>
        <dbReference type="EMBL" id="ORY60392.1"/>
    </source>
</evidence>
<dbReference type="InParanoid" id="A0A1Y2DM90"/>
<dbReference type="PANTHER" id="PTHR40467:SF1">
    <property type="match status" value="1"/>
</dbReference>
<dbReference type="OrthoDB" id="5541877at2759"/>
<feature type="transmembrane region" description="Helical" evidence="2">
    <location>
        <begin position="415"/>
        <end position="434"/>
    </location>
</feature>
<evidence type="ECO:0000256" key="2">
    <source>
        <dbReference type="SAM" id="Phobius"/>
    </source>
</evidence>
<keyword evidence="2" id="KW-0812">Transmembrane</keyword>
<evidence type="ECO:0000313" key="4">
    <source>
        <dbReference type="Proteomes" id="UP000193467"/>
    </source>
</evidence>
<feature type="compositionally biased region" description="Polar residues" evidence="1">
    <location>
        <begin position="37"/>
        <end position="52"/>
    </location>
</feature>
<feature type="region of interest" description="Disordered" evidence="1">
    <location>
        <begin position="220"/>
        <end position="242"/>
    </location>
</feature>
<reference evidence="3 4" key="1">
    <citation type="submission" date="2016-07" db="EMBL/GenBank/DDBJ databases">
        <title>Pervasive Adenine N6-methylation of Active Genes in Fungi.</title>
        <authorList>
            <consortium name="DOE Joint Genome Institute"/>
            <person name="Mondo S.J."/>
            <person name="Dannebaum R.O."/>
            <person name="Kuo R.C."/>
            <person name="Labutti K."/>
            <person name="Haridas S."/>
            <person name="Kuo A."/>
            <person name="Salamov A."/>
            <person name="Ahrendt S.R."/>
            <person name="Lipzen A."/>
            <person name="Sullivan W."/>
            <person name="Andreopoulos W.B."/>
            <person name="Clum A."/>
            <person name="Lindquist E."/>
            <person name="Daum C."/>
            <person name="Ramamoorthy G.K."/>
            <person name="Gryganskyi A."/>
            <person name="Culley D."/>
            <person name="Magnuson J.K."/>
            <person name="James T.Y."/>
            <person name="O'Malley M.A."/>
            <person name="Stajich J.E."/>
            <person name="Spatafora J.W."/>
            <person name="Visel A."/>
            <person name="Grigoriev I.V."/>
        </authorList>
    </citation>
    <scope>NUCLEOTIDE SEQUENCE [LARGE SCALE GENOMIC DNA]</scope>
    <source>
        <strain evidence="3 4">62-1032</strain>
    </source>
</reference>
<keyword evidence="2" id="KW-0472">Membrane</keyword>
<dbReference type="Proteomes" id="UP000193467">
    <property type="component" value="Unassembled WGS sequence"/>
</dbReference>
<feature type="transmembrane region" description="Helical" evidence="2">
    <location>
        <begin position="506"/>
        <end position="526"/>
    </location>
</feature>
<feature type="transmembrane region" description="Helical" evidence="2">
    <location>
        <begin position="563"/>
        <end position="581"/>
    </location>
</feature>